<organism evidence="2">
    <name type="scientific">Caulobacter sp. 602-2</name>
    <dbReference type="NCBI Taxonomy" id="2710887"/>
    <lineage>
        <taxon>Bacteria</taxon>
        <taxon>Pseudomonadati</taxon>
        <taxon>Pseudomonadota</taxon>
        <taxon>Alphaproteobacteria</taxon>
        <taxon>Caulobacterales</taxon>
        <taxon>Caulobacteraceae</taxon>
        <taxon>Caulobacter</taxon>
    </lineage>
</organism>
<sequence>MGWGAFAAAGVHYDLSHLDPFLLVVTPKGGSVDYRALVTFGHHTFTRELRPSDDPSLRYEAGSDFRCFCPERHGHSMHLPRIINASANARAYFSQGRNYLLIEDMPGLAGPYAVFFNLAKARGIDFDVNLFVVSAYPKPNLPPRKRLEAITMPTLIGKTVRGEQITRPPPRAKNSSSRGGAISVREPLSSARRGTLSGGVAVFHSPSTTPSRCAILGEKSRKILTLQRLATRRCECSERRLQATSRVATASMPRIAALRARPQ</sequence>
<protein>
    <submittedName>
        <fullName evidence="2">Uncharacterized protein</fullName>
    </submittedName>
</protein>
<evidence type="ECO:0000313" key="2">
    <source>
        <dbReference type="EMBL" id="NGM50117.1"/>
    </source>
</evidence>
<feature type="region of interest" description="Disordered" evidence="1">
    <location>
        <begin position="163"/>
        <end position="188"/>
    </location>
</feature>
<proteinExistence type="predicted"/>
<name>A0A6G4QXC5_9CAUL</name>
<comment type="caution">
    <text evidence="2">The sequence shown here is derived from an EMBL/GenBank/DDBJ whole genome shotgun (WGS) entry which is preliminary data.</text>
</comment>
<evidence type="ECO:0000256" key="1">
    <source>
        <dbReference type="SAM" id="MobiDB-lite"/>
    </source>
</evidence>
<dbReference type="EMBL" id="JAAKGT010000004">
    <property type="protein sequence ID" value="NGM50117.1"/>
    <property type="molecule type" value="Genomic_DNA"/>
</dbReference>
<gene>
    <name evidence="2" type="ORF">G5B46_10900</name>
</gene>
<dbReference type="AlphaFoldDB" id="A0A6G4QXC5"/>
<dbReference type="RefSeq" id="WP_165258646.1">
    <property type="nucleotide sequence ID" value="NZ_JAAKGT010000004.1"/>
</dbReference>
<accession>A0A6G4QXC5</accession>
<reference evidence="2" key="1">
    <citation type="submission" date="2020-02" db="EMBL/GenBank/DDBJ databases">
        <authorList>
            <person name="Gao J."/>
            <person name="Sun J."/>
        </authorList>
    </citation>
    <scope>NUCLEOTIDE SEQUENCE</scope>
    <source>
        <strain evidence="2">602-2</strain>
    </source>
</reference>